<feature type="region of interest" description="Disordered" evidence="1">
    <location>
        <begin position="353"/>
        <end position="404"/>
    </location>
</feature>
<feature type="compositionally biased region" description="Low complexity" evidence="1">
    <location>
        <begin position="1339"/>
        <end position="1350"/>
    </location>
</feature>
<protein>
    <submittedName>
        <fullName evidence="2">Uncharacterized protein</fullName>
    </submittedName>
</protein>
<feature type="region of interest" description="Disordered" evidence="1">
    <location>
        <begin position="1299"/>
        <end position="1434"/>
    </location>
</feature>
<feature type="region of interest" description="Disordered" evidence="1">
    <location>
        <begin position="478"/>
        <end position="498"/>
    </location>
</feature>
<dbReference type="STRING" id="31234.E3MSY5"/>
<dbReference type="PANTHER" id="PTHR21516">
    <property type="entry name" value="AAA_LID_7 DOMAIN-CONTAINING PROTEIN-RELATED-RELATED"/>
    <property type="match status" value="1"/>
</dbReference>
<dbReference type="Pfam" id="PF03312">
    <property type="entry name" value="DUF272"/>
    <property type="match status" value="2"/>
</dbReference>
<dbReference type="InParanoid" id="E3MSY5"/>
<dbReference type="eggNOG" id="ENOG502TB98">
    <property type="taxonomic scope" value="Eukaryota"/>
</dbReference>
<dbReference type="EMBL" id="DS268474">
    <property type="protein sequence ID" value="EFP08565.1"/>
    <property type="molecule type" value="Genomic_DNA"/>
</dbReference>
<feature type="compositionally biased region" description="Basic and acidic residues" evidence="1">
    <location>
        <begin position="1873"/>
        <end position="1892"/>
    </location>
</feature>
<feature type="compositionally biased region" description="Polar residues" evidence="1">
    <location>
        <begin position="1351"/>
        <end position="1370"/>
    </location>
</feature>
<gene>
    <name evidence="2" type="ORF">CRE_15560</name>
</gene>
<evidence type="ECO:0000313" key="2">
    <source>
        <dbReference type="EMBL" id="EFP08565.1"/>
    </source>
</evidence>
<feature type="compositionally biased region" description="Polar residues" evidence="1">
    <location>
        <begin position="1979"/>
        <end position="1995"/>
    </location>
</feature>
<accession>E3MSY5</accession>
<feature type="compositionally biased region" description="Basic and acidic residues" evidence="1">
    <location>
        <begin position="1299"/>
        <end position="1312"/>
    </location>
</feature>
<evidence type="ECO:0000256" key="1">
    <source>
        <dbReference type="SAM" id="MobiDB-lite"/>
    </source>
</evidence>
<dbReference type="InterPro" id="IPR004987">
    <property type="entry name" value="DUF272"/>
</dbReference>
<reference evidence="2" key="1">
    <citation type="submission" date="2007-07" db="EMBL/GenBank/DDBJ databases">
        <title>PCAP assembly of the Caenorhabditis remanei genome.</title>
        <authorList>
            <consortium name="The Caenorhabditis remanei Sequencing Consortium"/>
            <person name="Wilson R.K."/>
        </authorList>
    </citation>
    <scope>NUCLEOTIDE SEQUENCE [LARGE SCALE GENOMIC DNA]</scope>
    <source>
        <strain evidence="2">PB4641</strain>
    </source>
</reference>
<feature type="compositionally biased region" description="Basic and acidic residues" evidence="1">
    <location>
        <begin position="1854"/>
        <end position="1863"/>
    </location>
</feature>
<name>E3MSY5_CAERE</name>
<dbReference type="PANTHER" id="PTHR21516:SF2">
    <property type="entry name" value="PROTEIN CBG06240"/>
    <property type="match status" value="1"/>
</dbReference>
<organism evidence="3">
    <name type="scientific">Caenorhabditis remanei</name>
    <name type="common">Caenorhabditis vulgaris</name>
    <dbReference type="NCBI Taxonomy" id="31234"/>
    <lineage>
        <taxon>Eukaryota</taxon>
        <taxon>Metazoa</taxon>
        <taxon>Ecdysozoa</taxon>
        <taxon>Nematoda</taxon>
        <taxon>Chromadorea</taxon>
        <taxon>Rhabditida</taxon>
        <taxon>Rhabditina</taxon>
        <taxon>Rhabditomorpha</taxon>
        <taxon>Rhabditoidea</taxon>
        <taxon>Rhabditidae</taxon>
        <taxon>Peloderinae</taxon>
        <taxon>Caenorhabditis</taxon>
    </lineage>
</organism>
<evidence type="ECO:0000313" key="3">
    <source>
        <dbReference type="Proteomes" id="UP000008281"/>
    </source>
</evidence>
<feature type="compositionally biased region" description="Low complexity" evidence="1">
    <location>
        <begin position="1729"/>
        <end position="1738"/>
    </location>
</feature>
<feature type="compositionally biased region" description="Acidic residues" evidence="1">
    <location>
        <begin position="1414"/>
        <end position="1423"/>
    </location>
</feature>
<feature type="compositionally biased region" description="Basic and acidic residues" evidence="1">
    <location>
        <begin position="353"/>
        <end position="362"/>
    </location>
</feature>
<feature type="compositionally biased region" description="Polar residues" evidence="1">
    <location>
        <begin position="478"/>
        <end position="494"/>
    </location>
</feature>
<keyword evidence="3" id="KW-1185">Reference proteome</keyword>
<dbReference type="HOGENOM" id="CLU_228785_0_0_1"/>
<dbReference type="OrthoDB" id="5797120at2759"/>
<dbReference type="Proteomes" id="UP000008281">
    <property type="component" value="Unassembled WGS sequence"/>
</dbReference>
<sequence>MIGLAAERKSDGNLIVVSPTDGFEFSINEDILNINMIEIGRFCRLDVENNVPTAFTVLENNEIGDLKVNVEKDSVEVSGITGVLTSKLALFYKTTEFGDIACKDVTAGNVGATYKLIISRLPEDQRTGMYSKFVWQGISDGMLEDTKEQKRKSQSKNPSLKKGDTNKKEKEINIENGTKKTSQEKLPKYITGLVTGKHPTSNSCYVSCSLSWPGVDGTAWYSKRDQLKIGDWVEIRYSEADFNEYFPPTPTAETPKFIISNYKKIPKPANYSIVATNSGTEVRIKKFQVINDHEKGNDIEDRFLGTISDGKKLVPDGPCAVDVVIKRRKIFKTASENFTTWFVKECKKCVVGSEKTDNERSPSTESRQSRKKTSEKMKKEKDEKNDSKTSDGKGSVQSISTPQCAYPPGMPFGVPMNWPVGHPGLVGFVGATGSGLPMGQVSPPGYPNYLFPTPLMQPMNGIPLPVFPVNPGFSMQNPSTGIDSKTKRSGNVSQMKEEEEEEKVIKRAVVTSLIPNKKNKYVSVAYLWLLDDHEQSIFYTPVEIKYDTNKERAKIYPGFFFEGYFEQSEGKWQCKKFKKPLGKLLSGIVNDKSIEFQMTVHQYYPQSQDRLNPETHHVLIGKIIDKLNILPTDCSSGVKICIKMWNLKERNSWCWVVSKVYQSKHIQLLTEFHEAWHKPGVRDMIGQRCSRAFQSIRNLMDTLSEGKISYAENQWKLDSMKTNVETKFAWVTVHDSDFVRMIVFPRSEGQGVNKMKQNVTDKTIYEKVARMRVNRLYRVLLDDKGEVTQMLDCPQYFYADKAGEIEFKFISSDQTLLTNNVALVDPIGMPKWLGKLMFCNPESPITKRKVIMKGMFRLLDDKDIFVNDEIVSDKGVCFINTGSVEKLPNQNLDEVSHDEDRVFDRKIVKHEQNVFRTRLSHLSNEVVFDQFKQVCSILRNKEVITEMKKQNIDTDSLVKLQSTNGSWQPAFVMSFVPPDKYFFVIINKGISAILKGDHKVQLGEFYDVQYAFNSQAKEGNRAKHLIYGLRPINPLAQVRTDVDNLGRTHIILTTTAKFEGLVESKNKRVVAKLFNDTFGHFIDLGNMVQQRNKLVEFEFKCKASERDESLSIFVPTRILGYYDLPIEEEPRPSRANDSEQESFKRNVVGFVCSKTQKDGSRYVWSKDLDFDVRLDWTVCPDEDVTGKWVEVLVDFVKREVVNDVRVVSDLFESRLYCGVPEVRTEFHYFEFDRDEQIDVYMSSYFGRIRDPHRMIQYNEGYGSYFGYIVRHKTEHSRIGWIVSMKQNILSPRFERAPSRESLNYKDRPDSRQSYHSFVPSEHPPTDNRAFYNDSDHSRSQSFQRQSSYSDNEQNAAQEEPSRASSRGQTTSEEDSGDELKNFPNENPRNGVTSDDVVPGSRRQIKNESNINGVEDSEDDEEDYQSQRSRNDKTDMLIEIIPIRDSMESCHLVPIEKSHSSMQSKPFLVQQVIPVGTSSVNSGITSLKYQQPQQHIPYHDSRRDYYIGNSIQLPSNYNPSRNGRYSTKARQWSSMSYTGETMEGNALVEKVNQGLKSGILWFFDHSMSVHFLYDDFKLHVGDYAHVKVEQIADPLSAMGFRWKWKSGSRKTPPFACFVDKNQIYVEDQLVYCGLNRQNWPMYKSSNFPCILDVDGFIVNPTIGTQYSATIFRRRIQPANLETSPRYHWTIFSLRNTHQLSTDLFIPQSNYQRSFGSRQAKNLPVTEFVKSSTSSDHSTSPPLKSPSLASDEPTAETPKFIISNYKKIPKPANYSIVATNSGTEVRIKKFQVINDHEKGNDIEDRFLGTISDGKKLVPDGPCAVDVVIKRRKIFKTASENFTTWFVKECKKCVVGSEKTDNERSPSTESRQSRKKTSEKMKKGKDEKNDSKTSDGKGSVQSISTPQCAYPPGMPFGVPINWPVGHPGLVGFVGATGSGLPLGQVSPPGYPNYLFPTPLMQPMNGIPLPVFPVNPGFSMQNPSTGIDSKTKRSGNVSQMKEEEEEKVIKRAVVTSLIPNKKNKYVSVAYLWLLDDHEQSIFYTPVEIKYDTNKERAKIYPGFFFEGYFEQSEGKWQCKKFKKPLGKLLSGIVNDKSIEFQMTVHQYYPQSQDRLNPETHHVLIGKIIDKLNILPTDCSSGVKICIKMWNLKERNSWCWVVSKVYQSKHIQLLTEFHEAWHKPGVRDMIGTRCSRAFQSIRNLMDTLSEGKISYAENQWKLDSMKTNVETKFAWVTVHDSDFVRMIVFPRSEGQGVNKMKQNVTDKTIYEKVARMRVNRLYRVLLDDKGEVTQMLDCPQYFYADKAGEIEFKFISSDQTLLTNNVALVDPIGMPKWLGKLMFCNPEIPITKRKVIMKGMFRLLDDKDIFVNDEIVSDKGVCFVNTGSVEKLPNQNLDEVSHDEDRVFDRKIVKHEQNVFRTRLSHLSNEVVFDQFKQVCSILRNKEVITEMKKQNIDTDSLVKLQSTAHT</sequence>
<proteinExistence type="predicted"/>
<feature type="compositionally biased region" description="Basic and acidic residues" evidence="1">
    <location>
        <begin position="372"/>
        <end position="391"/>
    </location>
</feature>
<feature type="region of interest" description="Disordered" evidence="1">
    <location>
        <begin position="1854"/>
        <end position="1905"/>
    </location>
</feature>
<feature type="region of interest" description="Disordered" evidence="1">
    <location>
        <begin position="1726"/>
        <end position="1752"/>
    </location>
</feature>
<feature type="region of interest" description="Disordered" evidence="1">
    <location>
        <begin position="145"/>
        <end position="178"/>
    </location>
</feature>
<feature type="compositionally biased region" description="Polar residues" evidence="1">
    <location>
        <begin position="1383"/>
        <end position="1392"/>
    </location>
</feature>
<feature type="compositionally biased region" description="Basic and acidic residues" evidence="1">
    <location>
        <begin position="161"/>
        <end position="178"/>
    </location>
</feature>
<feature type="region of interest" description="Disordered" evidence="1">
    <location>
        <begin position="1979"/>
        <end position="1998"/>
    </location>
</feature>